<dbReference type="InterPro" id="IPR001920">
    <property type="entry name" value="Asp/Glu_race"/>
</dbReference>
<comment type="caution">
    <text evidence="1">The sequence shown here is derived from an EMBL/GenBank/DDBJ whole genome shotgun (WGS) entry which is preliminary data.</text>
</comment>
<name>A0A831A0J7_ERWAM</name>
<dbReference type="GO" id="GO:0016855">
    <property type="term" value="F:racemase and epimerase activity, acting on amino acids and derivatives"/>
    <property type="evidence" value="ECO:0007669"/>
    <property type="project" value="InterPro"/>
</dbReference>
<dbReference type="RefSeq" id="WP_004156190.1">
    <property type="nucleotide sequence ID" value="NZ_BAYW01000006.1"/>
</dbReference>
<dbReference type="EMBL" id="CAPB01000008">
    <property type="protein sequence ID" value="CCO92905.1"/>
    <property type="molecule type" value="Genomic_DNA"/>
</dbReference>
<evidence type="ECO:0000313" key="1">
    <source>
        <dbReference type="EMBL" id="CCO92905.1"/>
    </source>
</evidence>
<gene>
    <name evidence="1" type="ORF">BN437_0951</name>
</gene>
<reference evidence="1 2" key="1">
    <citation type="submission" date="2012-11" db="EMBL/GenBank/DDBJ databases">
        <authorList>
            <person name="Linke B."/>
        </authorList>
    </citation>
    <scope>NUCLEOTIDE SEQUENCE [LARGE SCALE GENOMIC DNA]</scope>
    <source>
        <strain evidence="2">CFBP 1232</strain>
    </source>
</reference>
<proteinExistence type="predicted"/>
<dbReference type="InterPro" id="IPR010843">
    <property type="entry name" value="Uncharacterised_AroM"/>
</dbReference>
<dbReference type="Gene3D" id="3.40.50.1860">
    <property type="match status" value="1"/>
</dbReference>
<dbReference type="GeneID" id="97605245"/>
<dbReference type="NCBIfam" id="NF007788">
    <property type="entry name" value="PRK10481.1"/>
    <property type="match status" value="1"/>
</dbReference>
<dbReference type="Pfam" id="PF07302">
    <property type="entry name" value="AroM"/>
    <property type="match status" value="1"/>
</dbReference>
<evidence type="ECO:0000313" key="2">
    <source>
        <dbReference type="Proteomes" id="UP000013111"/>
    </source>
</evidence>
<sequence length="250" mass="27029">MIPMSSRACSPCTVALATSVKGNSPVNPTLVTLTIGQSPRSDILPLLLQYLPAEKIAHAGLLDGLNRQQIAQQFGAHDGDKVLVSRLSDGSQVLLASDKVENGLRKRILQLEDRGFETILLLCTGEFGRLYTNRALLLEPDRMIPPLIAAMVGEHNVGIVVPVAGQIQQQAGKWKNLPRPPCFAVASPYLSSDEALLDAGRSLQDRGADVVVLDCFGYHCQHRDMLSRQLAIPILLSGEIVARLAAELLL</sequence>
<protein>
    <submittedName>
        <fullName evidence="1">Protein aroM</fullName>
    </submittedName>
</protein>
<dbReference type="AlphaFoldDB" id="A0A831A0J7"/>
<dbReference type="Proteomes" id="UP000013111">
    <property type="component" value="Unassembled WGS sequence"/>
</dbReference>
<accession>A0A831A0J7</accession>
<organism evidence="1 2">
    <name type="scientific">Erwinia amylovora NBRC 12687 = CFBP 1232</name>
    <dbReference type="NCBI Taxonomy" id="1219359"/>
    <lineage>
        <taxon>Bacteria</taxon>
        <taxon>Pseudomonadati</taxon>
        <taxon>Pseudomonadota</taxon>
        <taxon>Gammaproteobacteria</taxon>
        <taxon>Enterobacterales</taxon>
        <taxon>Erwiniaceae</taxon>
        <taxon>Erwinia</taxon>
    </lineage>
</organism>
<reference evidence="1 2" key="2">
    <citation type="submission" date="2013-04" db="EMBL/GenBank/DDBJ databases">
        <title>Comparative genomics of 12 strains of Erwinia amylovora identifies a pan-genome with a large conserved core and provides insights into host specificity.</title>
        <authorList>
            <person name="Mann R.A."/>
            <person name="Smits T.H.M."/>
            <person name="Buehlmann A."/>
            <person name="Blom J."/>
            <person name="Goesmann A."/>
            <person name="Frey J.E."/>
            <person name="Plummer K.M."/>
            <person name="Beer S.V."/>
            <person name="Luck J."/>
            <person name="Duffy B."/>
            <person name="Rodoni B."/>
        </authorList>
    </citation>
    <scope>NUCLEOTIDE SEQUENCE [LARGE SCALE GENOMIC DNA]</scope>
    <source>
        <strain evidence="2">CFBP 1232</strain>
    </source>
</reference>